<reference evidence="2 3" key="1">
    <citation type="submission" date="2021-08" db="EMBL/GenBank/DDBJ databases">
        <title>Draft Genome Sequence of Phanerochaete sordida strain YK-624.</title>
        <authorList>
            <person name="Mori T."/>
            <person name="Dohra H."/>
            <person name="Suzuki T."/>
            <person name="Kawagishi H."/>
            <person name="Hirai H."/>
        </authorList>
    </citation>
    <scope>NUCLEOTIDE SEQUENCE [LARGE SCALE GENOMIC DNA]</scope>
    <source>
        <strain evidence="2 3">YK-624</strain>
    </source>
</reference>
<dbReference type="AlphaFoldDB" id="A0A9P3GGC3"/>
<accession>A0A9P3GGC3</accession>
<sequence length="448" mass="49735">MGNNHLSGRILPAELLLIVFEYCAGFDSAVSLAWTRVLLVCRFWCNIGTNNSKLWTKIIPTRGIKGATELLRRSGTQPLDVHVPLVGPETLEILRLLLTQAGRVRTLSLHVPYEYHAELAHEVSLTNGFPQLKALILYATTELDDARIQLNNIFPHELPRLVDLDIRAEVDVGGMLDAPALEQLTVSHAWSDEPAEAWYLEASDFASAICRMPRLRELTVQNMRLEGTMPTKSVAVPALRLLTLEGPAIDVANLCDMLVVPHAASIALDVVLEDEEDANHIVFQASQLFIHRDSRTKRMLRSLTVSNGASGYDFVIEGSTTYADFLEPTEALHEYPTDFSLVISATEEFHNDNEEANMEDLAQFVDLIPLEGVHALNVIGSAAKDFLIPVSFREIVDDLAGLALEGRVHVDNFQAAQAVGANAALWQEKIPSLRKIQWSPLSRDDYME</sequence>
<organism evidence="2 3">
    <name type="scientific">Phanerochaete sordida</name>
    <dbReference type="NCBI Taxonomy" id="48140"/>
    <lineage>
        <taxon>Eukaryota</taxon>
        <taxon>Fungi</taxon>
        <taxon>Dikarya</taxon>
        <taxon>Basidiomycota</taxon>
        <taxon>Agaricomycotina</taxon>
        <taxon>Agaricomycetes</taxon>
        <taxon>Polyporales</taxon>
        <taxon>Phanerochaetaceae</taxon>
        <taxon>Phanerochaete</taxon>
    </lineage>
</organism>
<evidence type="ECO:0000313" key="3">
    <source>
        <dbReference type="Proteomes" id="UP000703269"/>
    </source>
</evidence>
<name>A0A9P3GGC3_9APHY</name>
<protein>
    <submittedName>
        <fullName evidence="2">F-box protein</fullName>
    </submittedName>
</protein>
<dbReference type="SUPFAM" id="SSF81383">
    <property type="entry name" value="F-box domain"/>
    <property type="match status" value="1"/>
</dbReference>
<keyword evidence="1" id="KW-0732">Signal</keyword>
<comment type="caution">
    <text evidence="2">The sequence shown here is derived from an EMBL/GenBank/DDBJ whole genome shotgun (WGS) entry which is preliminary data.</text>
</comment>
<dbReference type="EMBL" id="BPQB01000035">
    <property type="protein sequence ID" value="GJE93794.1"/>
    <property type="molecule type" value="Genomic_DNA"/>
</dbReference>
<dbReference type="Proteomes" id="UP000703269">
    <property type="component" value="Unassembled WGS sequence"/>
</dbReference>
<feature type="chain" id="PRO_5040106806" evidence="1">
    <location>
        <begin position="26"/>
        <end position="448"/>
    </location>
</feature>
<evidence type="ECO:0000313" key="2">
    <source>
        <dbReference type="EMBL" id="GJE93794.1"/>
    </source>
</evidence>
<feature type="signal peptide" evidence="1">
    <location>
        <begin position="1"/>
        <end position="25"/>
    </location>
</feature>
<keyword evidence="3" id="KW-1185">Reference proteome</keyword>
<gene>
    <name evidence="2" type="ORF">PsYK624_099560</name>
</gene>
<dbReference type="InterPro" id="IPR036047">
    <property type="entry name" value="F-box-like_dom_sf"/>
</dbReference>
<dbReference type="OrthoDB" id="2758792at2759"/>
<proteinExistence type="predicted"/>
<evidence type="ECO:0000256" key="1">
    <source>
        <dbReference type="SAM" id="SignalP"/>
    </source>
</evidence>